<name>A0ABU3XCT1_9BACI</name>
<feature type="transmembrane region" description="Helical" evidence="1">
    <location>
        <begin position="39"/>
        <end position="59"/>
    </location>
</feature>
<keyword evidence="1" id="KW-0812">Transmembrane</keyword>
<evidence type="ECO:0000256" key="1">
    <source>
        <dbReference type="SAM" id="Phobius"/>
    </source>
</evidence>
<gene>
    <name evidence="2" type="ORF">RYX56_14885</name>
</gene>
<evidence type="ECO:0000313" key="2">
    <source>
        <dbReference type="EMBL" id="MDV2685648.1"/>
    </source>
</evidence>
<reference evidence="2 3" key="1">
    <citation type="submission" date="2023-10" db="EMBL/GenBank/DDBJ databases">
        <title>Screening of Alkalihalobacillus lindianensis BZ-TG-R113 and Its Alleviation of Salt Stress on Rapeseed Growth.</title>
        <authorList>
            <person name="Zhao B."/>
            <person name="Guo T."/>
        </authorList>
    </citation>
    <scope>NUCLEOTIDE SEQUENCE [LARGE SCALE GENOMIC DNA]</scope>
    <source>
        <strain evidence="2 3">BZ-TG-R113</strain>
    </source>
</reference>
<dbReference type="RefSeq" id="WP_317122817.1">
    <property type="nucleotide sequence ID" value="NZ_JAWJBA010000004.1"/>
</dbReference>
<keyword evidence="1" id="KW-1133">Transmembrane helix</keyword>
<proteinExistence type="predicted"/>
<keyword evidence="1" id="KW-0472">Membrane</keyword>
<comment type="caution">
    <text evidence="2">The sequence shown here is derived from an EMBL/GenBank/DDBJ whole genome shotgun (WGS) entry which is preliminary data.</text>
</comment>
<organism evidence="2 3">
    <name type="scientific">Alkalihalophilus lindianensis</name>
    <dbReference type="NCBI Taxonomy" id="1630542"/>
    <lineage>
        <taxon>Bacteria</taxon>
        <taxon>Bacillati</taxon>
        <taxon>Bacillota</taxon>
        <taxon>Bacilli</taxon>
        <taxon>Bacillales</taxon>
        <taxon>Bacillaceae</taxon>
        <taxon>Alkalihalophilus</taxon>
    </lineage>
</organism>
<dbReference type="Proteomes" id="UP001287282">
    <property type="component" value="Unassembled WGS sequence"/>
</dbReference>
<dbReference type="EMBL" id="JAWJBA010000004">
    <property type="protein sequence ID" value="MDV2685648.1"/>
    <property type="molecule type" value="Genomic_DNA"/>
</dbReference>
<feature type="transmembrane region" description="Helical" evidence="1">
    <location>
        <begin position="65"/>
        <end position="89"/>
    </location>
</feature>
<feature type="transmembrane region" description="Helical" evidence="1">
    <location>
        <begin position="12"/>
        <end position="32"/>
    </location>
</feature>
<sequence>MVNGVAFGDWIMHYLVIGLIVALVISIAFFMIRSLDLNALGKYSIIGFSSIIVVFFLLQSFGYNFFIVFSFIEWSTKFVLPWIVLYWLIRAIKIVEKRR</sequence>
<accession>A0ABU3XCT1</accession>
<keyword evidence="3" id="KW-1185">Reference proteome</keyword>
<evidence type="ECO:0000313" key="3">
    <source>
        <dbReference type="Proteomes" id="UP001287282"/>
    </source>
</evidence>
<protein>
    <submittedName>
        <fullName evidence="2">Uncharacterized protein</fullName>
    </submittedName>
</protein>